<dbReference type="Pfam" id="PF04932">
    <property type="entry name" value="Wzy_C"/>
    <property type="match status" value="1"/>
</dbReference>
<feature type="transmembrane region" description="Helical" evidence="6">
    <location>
        <begin position="170"/>
        <end position="196"/>
    </location>
</feature>
<feature type="transmembrane region" description="Helical" evidence="6">
    <location>
        <begin position="37"/>
        <end position="58"/>
    </location>
</feature>
<evidence type="ECO:0000256" key="6">
    <source>
        <dbReference type="SAM" id="Phobius"/>
    </source>
</evidence>
<sequence length="469" mass="51616">MGSYYGEYRWPLLYVSLAAGIMLTIVPTGARLKRGRLGMVVLALSLLALAAQGIWMWWNARWDFVQQSTAVSGGVPWSMLPVENVPFPDMPGAAAKNEAWDRLTYICPALLLIWGVARWVSRKPALGIWICQTVFVTGALVAVLGLAMRWTNAEAAYWMSAEEHSQYNLFFATFRSPAIATVYMNIALALGLSLFLRALCGVLRDRRGLGFSMLYLVGVVVLFNGVMGAGSKAGMVMAGITLILWIVMNWRALWDVLKQSASLLPSGSPLERNLLFGAVALILILSGLSWAETTVVRWQDAMESDYQTLDARSAINTVQIKMMKDPDWGVLGFGPGSFHPLFPYYSHNAELKGIVVYAHNDHFQTLVEWGWVGFVLFVVLIAGACLVLLSHSYAAEKGGLSRRGRVMQRGMFIAILVSLIHACVDFPYQIESIAITLAVLLGVAWGGVGYGRRSSKKPKTEQEEEVVPA</sequence>
<proteinExistence type="predicted"/>
<organism evidence="8 9">
    <name type="scientific">Rubritalea halochordaticola</name>
    <dbReference type="NCBI Taxonomy" id="714537"/>
    <lineage>
        <taxon>Bacteria</taxon>
        <taxon>Pseudomonadati</taxon>
        <taxon>Verrucomicrobiota</taxon>
        <taxon>Verrucomicrobiia</taxon>
        <taxon>Verrucomicrobiales</taxon>
        <taxon>Rubritaleaceae</taxon>
        <taxon>Rubritalea</taxon>
    </lineage>
</organism>
<dbReference type="PANTHER" id="PTHR37422:SF13">
    <property type="entry name" value="LIPOPOLYSACCHARIDE BIOSYNTHESIS PROTEIN PA4999-RELATED"/>
    <property type="match status" value="1"/>
</dbReference>
<feature type="region of interest" description="Disordered" evidence="5">
    <location>
        <begin position="450"/>
        <end position="469"/>
    </location>
</feature>
<comment type="caution">
    <text evidence="8">The sequence shown here is derived from an EMBL/GenBank/DDBJ whole genome shotgun (WGS) entry which is preliminary data.</text>
</comment>
<evidence type="ECO:0000256" key="3">
    <source>
        <dbReference type="ARBA" id="ARBA00022989"/>
    </source>
</evidence>
<dbReference type="RefSeq" id="WP_346188056.1">
    <property type="nucleotide sequence ID" value="NZ_BAABRL010000003.1"/>
</dbReference>
<protein>
    <recommendedName>
        <fullName evidence="7">O-antigen ligase-related domain-containing protein</fullName>
    </recommendedName>
</protein>
<dbReference type="InterPro" id="IPR051533">
    <property type="entry name" value="WaaL-like"/>
</dbReference>
<feature type="transmembrane region" description="Helical" evidence="6">
    <location>
        <begin position="433"/>
        <end position="451"/>
    </location>
</feature>
<feature type="transmembrane region" description="Helical" evidence="6">
    <location>
        <begin position="103"/>
        <end position="120"/>
    </location>
</feature>
<gene>
    <name evidence="8" type="ORF">Rhal01_01393</name>
</gene>
<keyword evidence="3 6" id="KW-1133">Transmembrane helix</keyword>
<feature type="transmembrane region" description="Helical" evidence="6">
    <location>
        <begin position="127"/>
        <end position="150"/>
    </location>
</feature>
<evidence type="ECO:0000256" key="2">
    <source>
        <dbReference type="ARBA" id="ARBA00022692"/>
    </source>
</evidence>
<feature type="transmembrane region" description="Helical" evidence="6">
    <location>
        <begin position="274"/>
        <end position="291"/>
    </location>
</feature>
<dbReference type="Proteomes" id="UP001424741">
    <property type="component" value="Unassembled WGS sequence"/>
</dbReference>
<comment type="subcellular location">
    <subcellularLocation>
        <location evidence="1">Membrane</location>
        <topology evidence="1">Multi-pass membrane protein</topology>
    </subcellularLocation>
</comment>
<keyword evidence="2 6" id="KW-0812">Transmembrane</keyword>
<accession>A0ABP9UXN1</accession>
<dbReference type="EMBL" id="BAABRL010000003">
    <property type="protein sequence ID" value="GAA5495218.1"/>
    <property type="molecule type" value="Genomic_DNA"/>
</dbReference>
<feature type="transmembrane region" description="Helical" evidence="6">
    <location>
        <begin position="12"/>
        <end position="30"/>
    </location>
</feature>
<feature type="transmembrane region" description="Helical" evidence="6">
    <location>
        <begin position="410"/>
        <end position="427"/>
    </location>
</feature>
<feature type="transmembrane region" description="Helical" evidence="6">
    <location>
        <begin position="369"/>
        <end position="389"/>
    </location>
</feature>
<evidence type="ECO:0000256" key="4">
    <source>
        <dbReference type="ARBA" id="ARBA00023136"/>
    </source>
</evidence>
<dbReference type="PANTHER" id="PTHR37422">
    <property type="entry name" value="TEICHURONIC ACID BIOSYNTHESIS PROTEIN TUAE"/>
    <property type="match status" value="1"/>
</dbReference>
<feature type="transmembrane region" description="Helical" evidence="6">
    <location>
        <begin position="233"/>
        <end position="253"/>
    </location>
</feature>
<keyword evidence="4 6" id="KW-0472">Membrane</keyword>
<evidence type="ECO:0000313" key="9">
    <source>
        <dbReference type="Proteomes" id="UP001424741"/>
    </source>
</evidence>
<keyword evidence="9" id="KW-1185">Reference proteome</keyword>
<feature type="domain" description="O-antigen ligase-related" evidence="7">
    <location>
        <begin position="218"/>
        <end position="378"/>
    </location>
</feature>
<evidence type="ECO:0000259" key="7">
    <source>
        <dbReference type="Pfam" id="PF04932"/>
    </source>
</evidence>
<evidence type="ECO:0000256" key="5">
    <source>
        <dbReference type="SAM" id="MobiDB-lite"/>
    </source>
</evidence>
<dbReference type="InterPro" id="IPR007016">
    <property type="entry name" value="O-antigen_ligase-rel_domated"/>
</dbReference>
<feature type="transmembrane region" description="Helical" evidence="6">
    <location>
        <begin position="208"/>
        <end position="227"/>
    </location>
</feature>
<name>A0ABP9UXN1_9BACT</name>
<evidence type="ECO:0000256" key="1">
    <source>
        <dbReference type="ARBA" id="ARBA00004141"/>
    </source>
</evidence>
<reference evidence="8 9" key="1">
    <citation type="submission" date="2024-02" db="EMBL/GenBank/DDBJ databases">
        <title>Rubritalea halochordaticola NBRC 107102.</title>
        <authorList>
            <person name="Ichikawa N."/>
            <person name="Katano-Makiyama Y."/>
            <person name="Hidaka K."/>
        </authorList>
    </citation>
    <scope>NUCLEOTIDE SEQUENCE [LARGE SCALE GENOMIC DNA]</scope>
    <source>
        <strain evidence="8 9">NBRC 107102</strain>
    </source>
</reference>
<evidence type="ECO:0000313" key="8">
    <source>
        <dbReference type="EMBL" id="GAA5495218.1"/>
    </source>
</evidence>